<reference evidence="7 8" key="1">
    <citation type="submission" date="2016-06" db="EMBL/GenBank/DDBJ databases">
        <authorList>
            <consortium name="Pathogen Informatics"/>
        </authorList>
    </citation>
    <scope>NUCLEOTIDE SEQUENCE [LARGE SCALE GENOMIC DNA]</scope>
</reference>
<comment type="subunit">
    <text evidence="6">Component of the Mediator complex.</text>
</comment>
<dbReference type="OrthoDB" id="344220at2759"/>
<keyword evidence="5 6" id="KW-0539">Nucleus</keyword>
<evidence type="ECO:0000256" key="2">
    <source>
        <dbReference type="ARBA" id="ARBA00007526"/>
    </source>
</evidence>
<evidence type="ECO:0000256" key="3">
    <source>
        <dbReference type="ARBA" id="ARBA00023015"/>
    </source>
</evidence>
<dbReference type="InterPro" id="IPR038566">
    <property type="entry name" value="Mediator_Med6_sf"/>
</dbReference>
<dbReference type="AlphaFoldDB" id="A0A1D3SPP7"/>
<dbReference type="EMBL" id="LT594633">
    <property type="protein sequence ID" value="SCO93875.1"/>
    <property type="molecule type" value="Genomic_DNA"/>
</dbReference>
<keyword evidence="8" id="KW-1185">Reference proteome</keyword>
<gene>
    <name evidence="7" type="primary">PmUG01_12047200</name>
    <name evidence="6" type="synonym">MED6</name>
    <name evidence="7" type="ORF">PMUG01_12047200</name>
</gene>
<dbReference type="Proteomes" id="UP000219813">
    <property type="component" value="Chromosome 12"/>
</dbReference>
<accession>A0A1D3SPP7</accession>
<comment type="similarity">
    <text evidence="2 6">Belongs to the Mediator complex subunit 6 family.</text>
</comment>
<protein>
    <recommendedName>
        <fullName evidence="6">Mediator of RNA polymerase II transcription subunit 6</fullName>
    </recommendedName>
    <alternativeName>
        <fullName evidence="6">Mediator complex subunit 6</fullName>
    </alternativeName>
</protein>
<evidence type="ECO:0000313" key="7">
    <source>
        <dbReference type="EMBL" id="SCO93875.1"/>
    </source>
</evidence>
<dbReference type="OMA" id="IHIYYNT"/>
<keyword evidence="6" id="KW-0010">Activator</keyword>
<proteinExistence type="inferred from homology"/>
<dbReference type="GO" id="GO:0016592">
    <property type="term" value="C:mediator complex"/>
    <property type="evidence" value="ECO:0007669"/>
    <property type="project" value="InterPro"/>
</dbReference>
<dbReference type="KEGG" id="pmal:PMUG01_12047200"/>
<keyword evidence="4 6" id="KW-0804">Transcription</keyword>
<evidence type="ECO:0000313" key="8">
    <source>
        <dbReference type="Proteomes" id="UP000219813"/>
    </source>
</evidence>
<dbReference type="GO" id="GO:0006357">
    <property type="term" value="P:regulation of transcription by RNA polymerase II"/>
    <property type="evidence" value="ECO:0007669"/>
    <property type="project" value="InterPro"/>
</dbReference>
<evidence type="ECO:0000256" key="6">
    <source>
        <dbReference type="RuleBase" id="RU364143"/>
    </source>
</evidence>
<keyword evidence="3 6" id="KW-0805">Transcription regulation</keyword>
<dbReference type="VEuPathDB" id="PlasmoDB:PmUG01_12047200"/>
<dbReference type="InterPro" id="IPR007018">
    <property type="entry name" value="Mediator_Med6"/>
</dbReference>
<comment type="subcellular location">
    <subcellularLocation>
        <location evidence="1 6">Nucleus</location>
    </subcellularLocation>
</comment>
<dbReference type="RefSeq" id="XP_028863153.1">
    <property type="nucleotide sequence ID" value="XM_029006690.1"/>
</dbReference>
<dbReference type="GeneID" id="39870461"/>
<evidence type="ECO:0000256" key="4">
    <source>
        <dbReference type="ARBA" id="ARBA00023163"/>
    </source>
</evidence>
<evidence type="ECO:0000256" key="5">
    <source>
        <dbReference type="ARBA" id="ARBA00023242"/>
    </source>
</evidence>
<comment type="function">
    <text evidence="6">Component of the Mediator complex, a coactivator involved in the regulated transcription of nearly all RNA polymerase II-dependent genes. Mediator functions as a bridge to convey information from gene-specific regulatory proteins to the basal RNA polymerase II transcription machinery. Mediator is recruited to promoters by direct interactions with regulatory proteins and serves as a scaffold for the assembly of a functional preinitiation complex with RNA polymerase II and the general transcription factors.</text>
</comment>
<organism evidence="7 8">
    <name type="scientific">Plasmodium malariae</name>
    <dbReference type="NCBI Taxonomy" id="5858"/>
    <lineage>
        <taxon>Eukaryota</taxon>
        <taxon>Sar</taxon>
        <taxon>Alveolata</taxon>
        <taxon>Apicomplexa</taxon>
        <taxon>Aconoidasida</taxon>
        <taxon>Haemosporida</taxon>
        <taxon>Plasmodiidae</taxon>
        <taxon>Plasmodium</taxon>
        <taxon>Plasmodium (Plasmodium)</taxon>
    </lineage>
</organism>
<dbReference type="Pfam" id="PF04934">
    <property type="entry name" value="Med6"/>
    <property type="match status" value="1"/>
</dbReference>
<dbReference type="Gene3D" id="3.10.450.580">
    <property type="entry name" value="Mediator complex, subunit Med6"/>
    <property type="match status" value="1"/>
</dbReference>
<name>A0A1D3SPP7_PLAMA</name>
<evidence type="ECO:0000256" key="1">
    <source>
        <dbReference type="ARBA" id="ARBA00004123"/>
    </source>
</evidence>
<sequence>MTESYYESTLKKENKIEYVDNLYLSKNILNNTENALNYFYTSPFYTSRSHISLNEKIRVGKIVNDDEEGYLYDITYDNLSILKINEPSDLVGIHIYYNTNSIFHISLTHKYKLKNVFCKKVIQMFCIFNGKIYSSRSFGELLTNKINSIVRNIENFYDCVNDMTNFNITSNYYFESKLDEQMDNLYKDYHLNDVYISTKKKKKKKCVAKTAGKEATIRLIM</sequence>
<dbReference type="GO" id="GO:0003712">
    <property type="term" value="F:transcription coregulator activity"/>
    <property type="evidence" value="ECO:0007669"/>
    <property type="project" value="InterPro"/>
</dbReference>